<dbReference type="NCBIfam" id="TIGR02395">
    <property type="entry name" value="rpoN_sigma"/>
    <property type="match status" value="1"/>
</dbReference>
<keyword evidence="3" id="KW-0808">Transferase</keyword>
<evidence type="ECO:0000256" key="7">
    <source>
        <dbReference type="ARBA" id="ARBA00023125"/>
    </source>
</evidence>
<comment type="caution">
    <text evidence="12">The sequence shown here is derived from an EMBL/GenBank/DDBJ whole genome shotgun (WGS) entry which is preliminary data.</text>
</comment>
<feature type="domain" description="RNA polymerase sigma factor 54 core-binding" evidence="11">
    <location>
        <begin position="121"/>
        <end position="312"/>
    </location>
</feature>
<name>A0A917J4T0_9BACT</name>
<dbReference type="InterPro" id="IPR007046">
    <property type="entry name" value="RNA_pol_sigma_54_core-bd"/>
</dbReference>
<dbReference type="GO" id="GO:0000428">
    <property type="term" value="C:DNA-directed RNA polymerase complex"/>
    <property type="evidence" value="ECO:0007669"/>
    <property type="project" value="UniProtKB-KW"/>
</dbReference>
<dbReference type="InterPro" id="IPR007634">
    <property type="entry name" value="RNA_pol_sigma_54_DNA-bd"/>
</dbReference>
<dbReference type="PIRSF" id="PIRSF000774">
    <property type="entry name" value="RpoN"/>
    <property type="match status" value="1"/>
</dbReference>
<dbReference type="GO" id="GO:0016987">
    <property type="term" value="F:sigma factor activity"/>
    <property type="evidence" value="ECO:0007669"/>
    <property type="project" value="UniProtKB-KW"/>
</dbReference>
<organism evidence="12 13">
    <name type="scientific">Filimonas zeae</name>
    <dbReference type="NCBI Taxonomy" id="1737353"/>
    <lineage>
        <taxon>Bacteria</taxon>
        <taxon>Pseudomonadati</taxon>
        <taxon>Bacteroidota</taxon>
        <taxon>Chitinophagia</taxon>
        <taxon>Chitinophagales</taxon>
        <taxon>Chitinophagaceae</taxon>
        <taxon>Filimonas</taxon>
    </lineage>
</organism>
<dbReference type="Gene3D" id="1.10.10.60">
    <property type="entry name" value="Homeodomain-like"/>
    <property type="match status" value="1"/>
</dbReference>
<dbReference type="Pfam" id="PF04552">
    <property type="entry name" value="Sigma54_DBD"/>
    <property type="match status" value="1"/>
</dbReference>
<comment type="similarity">
    <text evidence="1">Belongs to the sigma-54 factor family.</text>
</comment>
<evidence type="ECO:0000256" key="8">
    <source>
        <dbReference type="ARBA" id="ARBA00023163"/>
    </source>
</evidence>
<dbReference type="GO" id="GO:0001216">
    <property type="term" value="F:DNA-binding transcription activator activity"/>
    <property type="evidence" value="ECO:0007669"/>
    <property type="project" value="InterPro"/>
</dbReference>
<dbReference type="PRINTS" id="PR00045">
    <property type="entry name" value="SIGMA54FCT"/>
</dbReference>
<evidence type="ECO:0000256" key="2">
    <source>
        <dbReference type="ARBA" id="ARBA00022478"/>
    </source>
</evidence>
<reference evidence="12" key="2">
    <citation type="submission" date="2020-09" db="EMBL/GenBank/DDBJ databases">
        <authorList>
            <person name="Sun Q."/>
            <person name="Zhou Y."/>
        </authorList>
    </citation>
    <scope>NUCLEOTIDE SEQUENCE</scope>
    <source>
        <strain evidence="12">CGMCC 1.15290</strain>
    </source>
</reference>
<keyword evidence="5" id="KW-0805">Transcription regulation</keyword>
<keyword evidence="4" id="KW-0548">Nucleotidyltransferase</keyword>
<dbReference type="GO" id="GO:0016779">
    <property type="term" value="F:nucleotidyltransferase activity"/>
    <property type="evidence" value="ECO:0007669"/>
    <property type="project" value="UniProtKB-KW"/>
</dbReference>
<evidence type="ECO:0000313" key="12">
    <source>
        <dbReference type="EMBL" id="GGH78434.1"/>
    </source>
</evidence>
<feature type="region of interest" description="Disordered" evidence="9">
    <location>
        <begin position="41"/>
        <end position="78"/>
    </location>
</feature>
<dbReference type="AlphaFoldDB" id="A0A917J4T0"/>
<gene>
    <name evidence="12" type="primary">rpoN</name>
    <name evidence="12" type="ORF">GCM10011379_46320</name>
</gene>
<evidence type="ECO:0000256" key="9">
    <source>
        <dbReference type="SAM" id="MobiDB-lite"/>
    </source>
</evidence>
<evidence type="ECO:0000256" key="5">
    <source>
        <dbReference type="ARBA" id="ARBA00023015"/>
    </source>
</evidence>
<dbReference type="GO" id="GO:0006352">
    <property type="term" value="P:DNA-templated transcription initiation"/>
    <property type="evidence" value="ECO:0007669"/>
    <property type="project" value="InterPro"/>
</dbReference>
<dbReference type="EMBL" id="BMIB01000004">
    <property type="protein sequence ID" value="GGH78434.1"/>
    <property type="molecule type" value="Genomic_DNA"/>
</dbReference>
<feature type="compositionally biased region" description="Acidic residues" evidence="9">
    <location>
        <begin position="41"/>
        <end position="50"/>
    </location>
</feature>
<evidence type="ECO:0000256" key="4">
    <source>
        <dbReference type="ARBA" id="ARBA00022695"/>
    </source>
</evidence>
<dbReference type="Pfam" id="PF04963">
    <property type="entry name" value="Sigma54_CBD"/>
    <property type="match status" value="1"/>
</dbReference>
<accession>A0A917J4T0</accession>
<dbReference type="Pfam" id="PF00309">
    <property type="entry name" value="Sigma54_AID"/>
    <property type="match status" value="1"/>
</dbReference>
<evidence type="ECO:0000259" key="11">
    <source>
        <dbReference type="Pfam" id="PF04963"/>
    </source>
</evidence>
<evidence type="ECO:0000259" key="10">
    <source>
        <dbReference type="Pfam" id="PF04552"/>
    </source>
</evidence>
<feature type="domain" description="RNA polymerase sigma factor 54 DNA-binding" evidence="10">
    <location>
        <begin position="335"/>
        <end position="492"/>
    </location>
</feature>
<sequence>MSLSQSLQQKLLQKLSPQQIQLMKLLQVPTANLEERIKEELEENPALEVTEESHDDNFEEQQEEFENPDEEYEMDGSEDEYENIDISEYVSDGDDDVADYKLRDDNYPDSDDKKTLPFKIESSFHDVLLDQLGLLSLDEKNFKIAEQIVGSLDDDGYLRREISSISDDLAFRQNVDASDEEIEAIIHQIQQFDPPGVCARDLQECLLLQLRRQLIAGKEVGLAIQVLEKYFEEFTKKHYEKIQRGLNLSDDQLRDVINAIIKLNPKPGGNVGEINKAESYVVPDFFILNTGGKLELTLNAKNAPDLRISEGYRDMLKEYDRGAKKDKRQKEAVMFIKQKIDSAKWFIDMIKQRQHTLLSTMDAIMNYQREFFLTGDETALRPMILKDIAEITGLDISTVSRVANSKFVQTEFGTYRLKFFFSESLSTESGEEVSTREVKKILSDLIEGEEKRKPLSDERLTELLQEKGYNIARRTVAKYREQLNIPVARLRKEL</sequence>
<dbReference type="PROSITE" id="PS00718">
    <property type="entry name" value="SIGMA54_2"/>
    <property type="match status" value="1"/>
</dbReference>
<keyword evidence="7" id="KW-0238">DNA-binding</keyword>
<proteinExistence type="inferred from homology"/>
<keyword evidence="2" id="KW-0240">DNA-directed RNA polymerase</keyword>
<keyword evidence="6" id="KW-0731">Sigma factor</keyword>
<protein>
    <submittedName>
        <fullName evidence="12">RNA polymerase sigma-54 factor</fullName>
    </submittedName>
</protein>
<evidence type="ECO:0000256" key="6">
    <source>
        <dbReference type="ARBA" id="ARBA00023082"/>
    </source>
</evidence>
<dbReference type="InterPro" id="IPR000394">
    <property type="entry name" value="RNA_pol_sigma_54"/>
</dbReference>
<dbReference type="PROSITE" id="PS50044">
    <property type="entry name" value="SIGMA54_3"/>
    <property type="match status" value="1"/>
</dbReference>
<dbReference type="PANTHER" id="PTHR32248:SF4">
    <property type="entry name" value="RNA POLYMERASE SIGMA-54 FACTOR"/>
    <property type="match status" value="1"/>
</dbReference>
<dbReference type="GO" id="GO:0003677">
    <property type="term" value="F:DNA binding"/>
    <property type="evidence" value="ECO:0007669"/>
    <property type="project" value="UniProtKB-KW"/>
</dbReference>
<evidence type="ECO:0000256" key="3">
    <source>
        <dbReference type="ARBA" id="ARBA00022679"/>
    </source>
</evidence>
<reference evidence="12" key="1">
    <citation type="journal article" date="2014" name="Int. J. Syst. Evol. Microbiol.">
        <title>Complete genome sequence of Corynebacterium casei LMG S-19264T (=DSM 44701T), isolated from a smear-ripened cheese.</title>
        <authorList>
            <consortium name="US DOE Joint Genome Institute (JGI-PGF)"/>
            <person name="Walter F."/>
            <person name="Albersmeier A."/>
            <person name="Kalinowski J."/>
            <person name="Ruckert C."/>
        </authorList>
    </citation>
    <scope>NUCLEOTIDE SEQUENCE</scope>
    <source>
        <strain evidence="12">CGMCC 1.15290</strain>
    </source>
</reference>
<evidence type="ECO:0000256" key="1">
    <source>
        <dbReference type="ARBA" id="ARBA00008798"/>
    </source>
</evidence>
<evidence type="ECO:0000313" key="13">
    <source>
        <dbReference type="Proteomes" id="UP000627292"/>
    </source>
</evidence>
<keyword evidence="13" id="KW-1185">Reference proteome</keyword>
<dbReference type="PANTHER" id="PTHR32248">
    <property type="entry name" value="RNA POLYMERASE SIGMA-54 FACTOR"/>
    <property type="match status" value="1"/>
</dbReference>
<feature type="compositionally biased region" description="Acidic residues" evidence="9">
    <location>
        <begin position="57"/>
        <end position="78"/>
    </location>
</feature>
<keyword evidence="8" id="KW-0804">Transcription</keyword>
<dbReference type="InterPro" id="IPR038709">
    <property type="entry name" value="RpoN_core-bd_sf"/>
</dbReference>
<dbReference type="Gene3D" id="1.10.10.1330">
    <property type="entry name" value="RNA polymerase sigma-54 factor, core-binding domain"/>
    <property type="match status" value="1"/>
</dbReference>
<dbReference type="Proteomes" id="UP000627292">
    <property type="component" value="Unassembled WGS sequence"/>
</dbReference>